<name>A0A9R0K2Z8_SPIOL</name>
<sequence length="131" mass="15520">MAPPKQDYSPIRSRRLRRDNIDDGSSSEVEVEELENYKPTLKGTKGYFDLEDIAEEDVYSLDVSSTSEQFYMDFMVFICGVRAKVSQELNRCLLERFKQKYKVGEASSYEVNEKGERKKERKRRCYFKEAW</sequence>
<dbReference type="AlphaFoldDB" id="A0A9R0K2Z8"/>
<dbReference type="KEGG" id="soe:110795865"/>
<gene>
    <name evidence="3" type="primary">LOC110795865</name>
</gene>
<protein>
    <submittedName>
        <fullName evidence="3">Uncharacterized protein</fullName>
    </submittedName>
</protein>
<evidence type="ECO:0000256" key="1">
    <source>
        <dbReference type="SAM" id="MobiDB-lite"/>
    </source>
</evidence>
<dbReference type="GeneID" id="110795865"/>
<dbReference type="Proteomes" id="UP000813463">
    <property type="component" value="Chromosome 1"/>
</dbReference>
<organism evidence="2 3">
    <name type="scientific">Spinacia oleracea</name>
    <name type="common">Spinach</name>
    <dbReference type="NCBI Taxonomy" id="3562"/>
    <lineage>
        <taxon>Eukaryota</taxon>
        <taxon>Viridiplantae</taxon>
        <taxon>Streptophyta</taxon>
        <taxon>Embryophyta</taxon>
        <taxon>Tracheophyta</taxon>
        <taxon>Spermatophyta</taxon>
        <taxon>Magnoliopsida</taxon>
        <taxon>eudicotyledons</taxon>
        <taxon>Gunneridae</taxon>
        <taxon>Pentapetalae</taxon>
        <taxon>Caryophyllales</taxon>
        <taxon>Chenopodiaceae</taxon>
        <taxon>Chenopodioideae</taxon>
        <taxon>Anserineae</taxon>
        <taxon>Spinacia</taxon>
    </lineage>
</organism>
<feature type="region of interest" description="Disordered" evidence="1">
    <location>
        <begin position="1"/>
        <end position="33"/>
    </location>
</feature>
<reference evidence="3" key="2">
    <citation type="submission" date="2025-08" db="UniProtKB">
        <authorList>
            <consortium name="RefSeq"/>
        </authorList>
    </citation>
    <scope>IDENTIFICATION</scope>
    <source>
        <tissue evidence="3">Leaf</tissue>
    </source>
</reference>
<proteinExistence type="predicted"/>
<dbReference type="RefSeq" id="XP_021856585.2">
    <property type="nucleotide sequence ID" value="XM_022000893.2"/>
</dbReference>
<evidence type="ECO:0000313" key="3">
    <source>
        <dbReference type="RefSeq" id="XP_021856585.2"/>
    </source>
</evidence>
<evidence type="ECO:0000313" key="2">
    <source>
        <dbReference type="Proteomes" id="UP000813463"/>
    </source>
</evidence>
<accession>A0A9R0K2Z8</accession>
<reference evidence="2" key="1">
    <citation type="journal article" date="2021" name="Nat. Commun.">
        <title>Genomic analyses provide insights into spinach domestication and the genetic basis of agronomic traits.</title>
        <authorList>
            <person name="Cai X."/>
            <person name="Sun X."/>
            <person name="Xu C."/>
            <person name="Sun H."/>
            <person name="Wang X."/>
            <person name="Ge C."/>
            <person name="Zhang Z."/>
            <person name="Wang Q."/>
            <person name="Fei Z."/>
            <person name="Jiao C."/>
            <person name="Wang Q."/>
        </authorList>
    </citation>
    <scope>NUCLEOTIDE SEQUENCE [LARGE SCALE GENOMIC DNA]</scope>
    <source>
        <strain evidence="2">cv. Varoflay</strain>
    </source>
</reference>
<keyword evidence="2" id="KW-1185">Reference proteome</keyword>